<organism evidence="1 2">
    <name type="scientific">Aristaeella hokkaidonensis</name>
    <dbReference type="NCBI Taxonomy" id="3046382"/>
    <lineage>
        <taxon>Bacteria</taxon>
        <taxon>Bacillati</taxon>
        <taxon>Bacillota</taxon>
        <taxon>Clostridia</taxon>
        <taxon>Eubacteriales</taxon>
        <taxon>Aristaeellaceae</taxon>
        <taxon>Aristaeella</taxon>
    </lineage>
</organism>
<reference evidence="1" key="1">
    <citation type="submission" date="2021-01" db="EMBL/GenBank/DDBJ databases">
        <title>Complete genome sequence of Clostridiales bacterium R-7.</title>
        <authorList>
            <person name="Mahoney-Kurpe S.C."/>
            <person name="Palevich N."/>
            <person name="Koike S."/>
            <person name="Moon C.D."/>
            <person name="Attwood G.T."/>
        </authorList>
    </citation>
    <scope>NUCLEOTIDE SEQUENCE</scope>
    <source>
        <strain evidence="1">R-7</strain>
    </source>
</reference>
<dbReference type="Proteomes" id="UP000682782">
    <property type="component" value="Chromosome"/>
</dbReference>
<gene>
    <name evidence="1" type="ORF">JYE49_04770</name>
</gene>
<protein>
    <submittedName>
        <fullName evidence="1">Uncharacterized protein</fullName>
    </submittedName>
</protein>
<keyword evidence="2" id="KW-1185">Reference proteome</keyword>
<proteinExistence type="predicted"/>
<evidence type="ECO:0000313" key="2">
    <source>
        <dbReference type="Proteomes" id="UP000682782"/>
    </source>
</evidence>
<evidence type="ECO:0000313" key="1">
    <source>
        <dbReference type="EMBL" id="QUC68013.1"/>
    </source>
</evidence>
<accession>A0AC61N9R2</accession>
<name>A0AC61N9R2_9FIRM</name>
<dbReference type="EMBL" id="CP068393">
    <property type="protein sequence ID" value="QUC68013.1"/>
    <property type="molecule type" value="Genomic_DNA"/>
</dbReference>
<sequence>MKRRPPHEPRERERRHRMSFISMFFMLVGILTVLYFLITYGLIPLLAMMTTAA</sequence>